<evidence type="ECO:0000313" key="2">
    <source>
        <dbReference type="EMBL" id="MDM7888139.1"/>
    </source>
</evidence>
<evidence type="ECO:0000259" key="1">
    <source>
        <dbReference type="PROSITE" id="PS51502"/>
    </source>
</evidence>
<accession>A0ABT7TFJ6</accession>
<gene>
    <name evidence="2" type="ORF">QUG98_06710</name>
</gene>
<sequence>MAGVTHVVLVQWDAGRDGIGEHAARADDLCREHLPRIDGVESVHSGPSISTEGKEGGFDWMLTVRFRDREALAGYLPHPEHRPVADHIGAGSSSVVVFDVED</sequence>
<dbReference type="InterPro" id="IPR011008">
    <property type="entry name" value="Dimeric_a/b-barrel"/>
</dbReference>
<protein>
    <submittedName>
        <fullName evidence="2">Dabb family protein</fullName>
    </submittedName>
</protein>
<organism evidence="2 3">
    <name type="scientific">Curtobacterium subtropicum</name>
    <dbReference type="NCBI Taxonomy" id="3055138"/>
    <lineage>
        <taxon>Bacteria</taxon>
        <taxon>Bacillati</taxon>
        <taxon>Actinomycetota</taxon>
        <taxon>Actinomycetes</taxon>
        <taxon>Micrococcales</taxon>
        <taxon>Microbacteriaceae</taxon>
        <taxon>Curtobacterium</taxon>
    </lineage>
</organism>
<dbReference type="Gene3D" id="3.30.70.100">
    <property type="match status" value="1"/>
</dbReference>
<dbReference type="SMART" id="SM00886">
    <property type="entry name" value="Dabb"/>
    <property type="match status" value="1"/>
</dbReference>
<dbReference type="Proteomes" id="UP001235720">
    <property type="component" value="Unassembled WGS sequence"/>
</dbReference>
<dbReference type="SUPFAM" id="SSF54909">
    <property type="entry name" value="Dimeric alpha+beta barrel"/>
    <property type="match status" value="1"/>
</dbReference>
<dbReference type="PROSITE" id="PS51502">
    <property type="entry name" value="S_R_A_B_BARREL"/>
    <property type="match status" value="1"/>
</dbReference>
<keyword evidence="3" id="KW-1185">Reference proteome</keyword>
<feature type="domain" description="Stress-response A/B barrel" evidence="1">
    <location>
        <begin position="4"/>
        <end position="100"/>
    </location>
</feature>
<dbReference type="Pfam" id="PF07876">
    <property type="entry name" value="Dabb"/>
    <property type="match status" value="1"/>
</dbReference>
<proteinExistence type="predicted"/>
<evidence type="ECO:0000313" key="3">
    <source>
        <dbReference type="Proteomes" id="UP001235720"/>
    </source>
</evidence>
<dbReference type="RefSeq" id="WP_289469823.1">
    <property type="nucleotide sequence ID" value="NZ_JAUCMM010000003.1"/>
</dbReference>
<dbReference type="EMBL" id="JAUCMM010000003">
    <property type="protein sequence ID" value="MDM7888139.1"/>
    <property type="molecule type" value="Genomic_DNA"/>
</dbReference>
<comment type="caution">
    <text evidence="2">The sequence shown here is derived from an EMBL/GenBank/DDBJ whole genome shotgun (WGS) entry which is preliminary data.</text>
</comment>
<name>A0ABT7TFJ6_9MICO</name>
<reference evidence="2 3" key="1">
    <citation type="submission" date="2023-06" db="EMBL/GenBank/DDBJ databases">
        <authorList>
            <person name="Feng G."/>
            <person name="Li J."/>
            <person name="Zhu H."/>
        </authorList>
    </citation>
    <scope>NUCLEOTIDE SEQUENCE [LARGE SCALE GENOMIC DNA]</scope>
    <source>
        <strain evidence="2 3">RHCJP20</strain>
    </source>
</reference>
<dbReference type="InterPro" id="IPR013097">
    <property type="entry name" value="Dabb"/>
</dbReference>